<dbReference type="PANTHER" id="PTHR48104:SF30">
    <property type="entry name" value="METACASPASE-1"/>
    <property type="match status" value="1"/>
</dbReference>
<organism evidence="5 6">
    <name type="scientific">Pholiota conissans</name>
    <dbReference type="NCBI Taxonomy" id="109636"/>
    <lineage>
        <taxon>Eukaryota</taxon>
        <taxon>Fungi</taxon>
        <taxon>Dikarya</taxon>
        <taxon>Basidiomycota</taxon>
        <taxon>Agaricomycotina</taxon>
        <taxon>Agaricomycetes</taxon>
        <taxon>Agaricomycetidae</taxon>
        <taxon>Agaricales</taxon>
        <taxon>Agaricineae</taxon>
        <taxon>Strophariaceae</taxon>
        <taxon>Pholiota</taxon>
    </lineage>
</organism>
<evidence type="ECO:0000256" key="2">
    <source>
        <dbReference type="ARBA" id="ARBA00022703"/>
    </source>
</evidence>
<dbReference type="GO" id="GO:0004197">
    <property type="term" value="F:cysteine-type endopeptidase activity"/>
    <property type="evidence" value="ECO:0007669"/>
    <property type="project" value="InterPro"/>
</dbReference>
<dbReference type="InterPro" id="IPR050452">
    <property type="entry name" value="Metacaspase"/>
</dbReference>
<keyword evidence="3" id="KW-0645">Protease</keyword>
<name>A0A9P6D2N5_9AGAR</name>
<dbReference type="InterPro" id="IPR011600">
    <property type="entry name" value="Pept_C14_caspase"/>
</dbReference>
<evidence type="ECO:0000256" key="1">
    <source>
        <dbReference type="ARBA" id="ARBA00009005"/>
    </source>
</evidence>
<dbReference type="Pfam" id="PF00656">
    <property type="entry name" value="Peptidase_C14"/>
    <property type="match status" value="1"/>
</dbReference>
<dbReference type="GO" id="GO:0006508">
    <property type="term" value="P:proteolysis"/>
    <property type="evidence" value="ECO:0007669"/>
    <property type="project" value="InterPro"/>
</dbReference>
<dbReference type="GO" id="GO:0006915">
    <property type="term" value="P:apoptotic process"/>
    <property type="evidence" value="ECO:0007669"/>
    <property type="project" value="UniProtKB-KW"/>
</dbReference>
<proteinExistence type="inferred from homology"/>
<dbReference type="PANTHER" id="PTHR48104">
    <property type="entry name" value="METACASPASE-4"/>
    <property type="match status" value="1"/>
</dbReference>
<keyword evidence="3" id="KW-0788">Thiol protease</keyword>
<gene>
    <name evidence="5" type="ORF">BDN70DRAFT_579183</name>
</gene>
<dbReference type="OrthoDB" id="3223806at2759"/>
<dbReference type="InterPro" id="IPR029030">
    <property type="entry name" value="Caspase-like_dom_sf"/>
</dbReference>
<evidence type="ECO:0000313" key="5">
    <source>
        <dbReference type="EMBL" id="KAF9480848.1"/>
    </source>
</evidence>
<reference evidence="5" key="1">
    <citation type="submission" date="2020-11" db="EMBL/GenBank/DDBJ databases">
        <authorList>
            <consortium name="DOE Joint Genome Institute"/>
            <person name="Ahrendt S."/>
            <person name="Riley R."/>
            <person name="Andreopoulos W."/>
            <person name="Labutti K."/>
            <person name="Pangilinan J."/>
            <person name="Ruiz-Duenas F.J."/>
            <person name="Barrasa J.M."/>
            <person name="Sanchez-Garcia M."/>
            <person name="Camarero S."/>
            <person name="Miyauchi S."/>
            <person name="Serrano A."/>
            <person name="Linde D."/>
            <person name="Babiker R."/>
            <person name="Drula E."/>
            <person name="Ayuso-Fernandez I."/>
            <person name="Pacheco R."/>
            <person name="Padilla G."/>
            <person name="Ferreira P."/>
            <person name="Barriuso J."/>
            <person name="Kellner H."/>
            <person name="Castanera R."/>
            <person name="Alfaro M."/>
            <person name="Ramirez L."/>
            <person name="Pisabarro A.G."/>
            <person name="Kuo A."/>
            <person name="Tritt A."/>
            <person name="Lipzen A."/>
            <person name="He G."/>
            <person name="Yan M."/>
            <person name="Ng V."/>
            <person name="Cullen D."/>
            <person name="Martin F."/>
            <person name="Rosso M.-N."/>
            <person name="Henrissat B."/>
            <person name="Hibbett D."/>
            <person name="Martinez A.T."/>
            <person name="Grigoriev I.V."/>
        </authorList>
    </citation>
    <scope>NUCLEOTIDE SEQUENCE</scope>
    <source>
        <strain evidence="5">CIRM-BRFM 674</strain>
    </source>
</reference>
<dbReference type="AlphaFoldDB" id="A0A9P6D2N5"/>
<dbReference type="GO" id="GO:0005737">
    <property type="term" value="C:cytoplasm"/>
    <property type="evidence" value="ECO:0007669"/>
    <property type="project" value="TreeGrafter"/>
</dbReference>
<keyword evidence="3" id="KW-0378">Hydrolase</keyword>
<comment type="similarity">
    <text evidence="1">Belongs to the peptidase C14B family.</text>
</comment>
<sequence>MSSNRPTTLALLFGINKYPHCNANLTAAVNDADAFEDFLTTRLKVPNKHIFSLRDEQASREGILDGFHWLGSYTARHDGNMDVIIYYAGHGVHTGTTFKLCPSDYGALAKGPTPSVDGICERTISGLLNQKSLRRKGIHIIVILDCCNSAGMSSRGTTSSIGGNPGRLVLRSPTASGHHCGTLILLAACGRKQVARENKTRNCGLFTDSLLEVLMSNELGTLTCRALMNKLSMQESLYGQIPHCKGNGVNRSLFATSKESWSDTALIYGTVAEDGVITLEAGSAQGITVHTCFSVHKTDLVDSQVSPNQPLSCSLVATSVNTYSSILKLDESLGRYRTSSLPPQFYCKIIGNPGAMLLYTEDKPWLEAIISPNPNPKSSMRIVHDPASCFLELTILPDRTVSYNRHNDPAIPHIGPHVSITTHKDDIDALRRVVNAASHFRHHLTRNSLHKIEDVRIELYHLQHDTSNPDFELNPTGGNLLTEEPATIWVGDLDHSDMFGISIVNNSDRALYPSLFYFDPNNFAIMM</sequence>
<accession>A0A9P6D2N5</accession>
<dbReference type="Gene3D" id="3.40.50.1460">
    <property type="match status" value="1"/>
</dbReference>
<dbReference type="Proteomes" id="UP000807469">
    <property type="component" value="Unassembled WGS sequence"/>
</dbReference>
<keyword evidence="6" id="KW-1185">Reference proteome</keyword>
<comment type="caution">
    <text evidence="5">The sequence shown here is derived from an EMBL/GenBank/DDBJ whole genome shotgun (WGS) entry which is preliminary data.</text>
</comment>
<evidence type="ECO:0000256" key="3">
    <source>
        <dbReference type="ARBA" id="ARBA00022807"/>
    </source>
</evidence>
<dbReference type="EMBL" id="MU155187">
    <property type="protein sequence ID" value="KAF9480848.1"/>
    <property type="molecule type" value="Genomic_DNA"/>
</dbReference>
<keyword evidence="2" id="KW-0053">Apoptosis</keyword>
<dbReference type="SUPFAM" id="SSF52129">
    <property type="entry name" value="Caspase-like"/>
    <property type="match status" value="1"/>
</dbReference>
<feature type="domain" description="Peptidase C14 caspase" evidence="4">
    <location>
        <begin position="8"/>
        <end position="246"/>
    </location>
</feature>
<evidence type="ECO:0000313" key="6">
    <source>
        <dbReference type="Proteomes" id="UP000807469"/>
    </source>
</evidence>
<evidence type="ECO:0000259" key="4">
    <source>
        <dbReference type="Pfam" id="PF00656"/>
    </source>
</evidence>
<protein>
    <recommendedName>
        <fullName evidence="4">Peptidase C14 caspase domain-containing protein</fullName>
    </recommendedName>
</protein>